<organism evidence="1 2">
    <name type="scientific">Kocuria gwangalliensis</name>
    <dbReference type="NCBI Taxonomy" id="501592"/>
    <lineage>
        <taxon>Bacteria</taxon>
        <taxon>Bacillati</taxon>
        <taxon>Actinomycetota</taxon>
        <taxon>Actinomycetes</taxon>
        <taxon>Micrococcales</taxon>
        <taxon>Micrococcaceae</taxon>
        <taxon>Kocuria</taxon>
    </lineage>
</organism>
<protein>
    <submittedName>
        <fullName evidence="1">Uncharacterized protein</fullName>
    </submittedName>
</protein>
<dbReference type="InterPro" id="IPR046609">
    <property type="entry name" value="DUF6668"/>
</dbReference>
<sequence>MGNRWTGFVAPGTGAQAVSLLDETVSELPPVLRGAQAPQQGISAPDGDVRLERFPASSIGPYWLGAHGGAGETTFRELLDGVECHHRWPSPTPEAPSPVVVLLARQTHRGLESARRAAQGWASGQHPDVVLAGLVIVADTPGKTPRSLAAATRVISGGVPFTWMVPWIEELRLTGAVDWESMAREPRKVLTAIGEAVDELTSERIPQ</sequence>
<dbReference type="RefSeq" id="WP_345311107.1">
    <property type="nucleotide sequence ID" value="NZ_BAABLN010000021.1"/>
</dbReference>
<dbReference type="EMBL" id="BAABLN010000021">
    <property type="protein sequence ID" value="GAA4698269.1"/>
    <property type="molecule type" value="Genomic_DNA"/>
</dbReference>
<reference evidence="2" key="1">
    <citation type="journal article" date="2019" name="Int. J. Syst. Evol. Microbiol.">
        <title>The Global Catalogue of Microorganisms (GCM) 10K type strain sequencing project: providing services to taxonomists for standard genome sequencing and annotation.</title>
        <authorList>
            <consortium name="The Broad Institute Genomics Platform"/>
            <consortium name="The Broad Institute Genome Sequencing Center for Infectious Disease"/>
            <person name="Wu L."/>
            <person name="Ma J."/>
        </authorList>
    </citation>
    <scope>NUCLEOTIDE SEQUENCE [LARGE SCALE GENOMIC DNA]</scope>
    <source>
        <strain evidence="2">JCM 18958</strain>
    </source>
</reference>
<dbReference type="Pfam" id="PF20373">
    <property type="entry name" value="DUF6668"/>
    <property type="match status" value="1"/>
</dbReference>
<keyword evidence="2" id="KW-1185">Reference proteome</keyword>
<proteinExistence type="predicted"/>
<dbReference type="Proteomes" id="UP001501446">
    <property type="component" value="Unassembled WGS sequence"/>
</dbReference>
<name>A0ABP8X3U9_9MICC</name>
<comment type="caution">
    <text evidence="1">The sequence shown here is derived from an EMBL/GenBank/DDBJ whole genome shotgun (WGS) entry which is preliminary data.</text>
</comment>
<evidence type="ECO:0000313" key="1">
    <source>
        <dbReference type="EMBL" id="GAA4698269.1"/>
    </source>
</evidence>
<accession>A0ABP8X3U9</accession>
<evidence type="ECO:0000313" key="2">
    <source>
        <dbReference type="Proteomes" id="UP001501446"/>
    </source>
</evidence>
<gene>
    <name evidence="1" type="ORF">GCM10025781_15410</name>
</gene>